<accession>A0ABD3I7Q8</accession>
<dbReference type="PANTHER" id="PTHR31589">
    <property type="entry name" value="PROTEIN, PUTATIVE (DUF239)-RELATED-RELATED"/>
    <property type="match status" value="1"/>
</dbReference>
<organism evidence="3 4">
    <name type="scientific">Riccia sorocarpa</name>
    <dbReference type="NCBI Taxonomy" id="122646"/>
    <lineage>
        <taxon>Eukaryota</taxon>
        <taxon>Viridiplantae</taxon>
        <taxon>Streptophyta</taxon>
        <taxon>Embryophyta</taxon>
        <taxon>Marchantiophyta</taxon>
        <taxon>Marchantiopsida</taxon>
        <taxon>Marchantiidae</taxon>
        <taxon>Marchantiales</taxon>
        <taxon>Ricciaceae</taxon>
        <taxon>Riccia</taxon>
    </lineage>
</organism>
<dbReference type="Proteomes" id="UP001633002">
    <property type="component" value="Unassembled WGS sequence"/>
</dbReference>
<dbReference type="Pfam" id="PF03080">
    <property type="entry name" value="Neprosin"/>
    <property type="match status" value="2"/>
</dbReference>
<dbReference type="AlphaFoldDB" id="A0ABD3I7Q8"/>
<dbReference type="Gene3D" id="3.90.1320.10">
    <property type="entry name" value="Outer-capsid protein sigma 3, large lobe"/>
    <property type="match status" value="1"/>
</dbReference>
<dbReference type="InterPro" id="IPR053168">
    <property type="entry name" value="Glutamic_endopeptidase"/>
</dbReference>
<dbReference type="InterPro" id="IPR004314">
    <property type="entry name" value="Neprosin"/>
</dbReference>
<gene>
    <name evidence="3" type="ORF">R1sor_011685</name>
</gene>
<feature type="signal peptide" evidence="1">
    <location>
        <begin position="1"/>
        <end position="24"/>
    </location>
</feature>
<evidence type="ECO:0000259" key="2">
    <source>
        <dbReference type="PROSITE" id="PS52045"/>
    </source>
</evidence>
<keyword evidence="4" id="KW-1185">Reference proteome</keyword>
<comment type="caution">
    <text evidence="3">The sequence shown here is derived from an EMBL/GenBank/DDBJ whole genome shotgun (WGS) entry which is preliminary data.</text>
</comment>
<name>A0ABD3I7Q8_9MARC</name>
<protein>
    <recommendedName>
        <fullName evidence="2">Neprosin PEP catalytic domain-containing protein</fullName>
    </recommendedName>
</protein>
<feature type="domain" description="Neprosin PEP catalytic" evidence="2">
    <location>
        <begin position="34"/>
        <end position="262"/>
    </location>
</feature>
<feature type="chain" id="PRO_5044746354" description="Neprosin PEP catalytic domain-containing protein" evidence="1">
    <location>
        <begin position="25"/>
        <end position="263"/>
    </location>
</feature>
<evidence type="ECO:0000313" key="4">
    <source>
        <dbReference type="Proteomes" id="UP001633002"/>
    </source>
</evidence>
<dbReference type="PANTHER" id="PTHR31589:SF110">
    <property type="entry name" value="PROTEIN, PUTATIVE (DUF239)-RELATED"/>
    <property type="match status" value="1"/>
</dbReference>
<reference evidence="3 4" key="1">
    <citation type="submission" date="2024-09" db="EMBL/GenBank/DDBJ databases">
        <title>Chromosome-scale assembly of Riccia sorocarpa.</title>
        <authorList>
            <person name="Paukszto L."/>
        </authorList>
    </citation>
    <scope>NUCLEOTIDE SEQUENCE [LARGE SCALE GENOMIC DNA]</scope>
    <source>
        <strain evidence="3">LP-2024</strain>
        <tissue evidence="3">Aerial parts of the thallus</tissue>
    </source>
</reference>
<sequence length="263" mass="29386">MENYLGTVLFFIFLWSSCLQLSESAEFGFAGRKYSRFDATANVVDAPASHHEFRGASATFSMWQPYVELPSEFSLAQIWITAGNYQDNSLNSIEVGWQVCEEIYGDNLPHLFVFWTRDAYNSTHCYKYAYLRDAGNEIWVLALDGENVGYWPASLFNLLNDGVATNVDWGGEIVNSEPDGRHTKTVMGSGQFAEAGLKSAAYIRSMKTRNLQNEEVAAPLDPNNRPFATKSSCYDVRRFSDPSSVWGTYIVYGGAGLSSKCQV</sequence>
<keyword evidence="1" id="KW-0732">Signal</keyword>
<evidence type="ECO:0000313" key="3">
    <source>
        <dbReference type="EMBL" id="KAL3697609.1"/>
    </source>
</evidence>
<dbReference type="EMBL" id="JBJQOH010000002">
    <property type="protein sequence ID" value="KAL3697609.1"/>
    <property type="molecule type" value="Genomic_DNA"/>
</dbReference>
<dbReference type="PROSITE" id="PS52045">
    <property type="entry name" value="NEPROSIN_PEP_CD"/>
    <property type="match status" value="1"/>
</dbReference>
<proteinExistence type="predicted"/>
<evidence type="ECO:0000256" key="1">
    <source>
        <dbReference type="SAM" id="SignalP"/>
    </source>
</evidence>